<evidence type="ECO:0000313" key="1">
    <source>
        <dbReference type="EMBL" id="KAK3789298.1"/>
    </source>
</evidence>
<accession>A0AAE1E1D4</accession>
<dbReference type="AlphaFoldDB" id="A0AAE1E1D4"/>
<dbReference type="EMBL" id="JAWDGP010001678">
    <property type="protein sequence ID" value="KAK3789298.1"/>
    <property type="molecule type" value="Genomic_DNA"/>
</dbReference>
<dbReference type="Proteomes" id="UP001283361">
    <property type="component" value="Unassembled WGS sequence"/>
</dbReference>
<organism evidence="1 2">
    <name type="scientific">Elysia crispata</name>
    <name type="common">lettuce slug</name>
    <dbReference type="NCBI Taxonomy" id="231223"/>
    <lineage>
        <taxon>Eukaryota</taxon>
        <taxon>Metazoa</taxon>
        <taxon>Spiralia</taxon>
        <taxon>Lophotrochozoa</taxon>
        <taxon>Mollusca</taxon>
        <taxon>Gastropoda</taxon>
        <taxon>Heterobranchia</taxon>
        <taxon>Euthyneura</taxon>
        <taxon>Panpulmonata</taxon>
        <taxon>Sacoglossa</taxon>
        <taxon>Placobranchoidea</taxon>
        <taxon>Plakobranchidae</taxon>
        <taxon>Elysia</taxon>
    </lineage>
</organism>
<proteinExistence type="predicted"/>
<name>A0AAE1E1D4_9GAST</name>
<gene>
    <name evidence="1" type="ORF">RRG08_001688</name>
</gene>
<comment type="caution">
    <text evidence="1">The sequence shown here is derived from an EMBL/GenBank/DDBJ whole genome shotgun (WGS) entry which is preliminary data.</text>
</comment>
<reference evidence="1" key="1">
    <citation type="journal article" date="2023" name="G3 (Bethesda)">
        <title>A reference genome for the long-term kleptoplast-retaining sea slug Elysia crispata morphotype clarki.</title>
        <authorList>
            <person name="Eastman K.E."/>
            <person name="Pendleton A.L."/>
            <person name="Shaikh M.A."/>
            <person name="Suttiyut T."/>
            <person name="Ogas R."/>
            <person name="Tomko P."/>
            <person name="Gavelis G."/>
            <person name="Widhalm J.R."/>
            <person name="Wisecaver J.H."/>
        </authorList>
    </citation>
    <scope>NUCLEOTIDE SEQUENCE</scope>
    <source>
        <strain evidence="1">ECLA1</strain>
    </source>
</reference>
<keyword evidence="2" id="KW-1185">Reference proteome</keyword>
<evidence type="ECO:0000313" key="2">
    <source>
        <dbReference type="Proteomes" id="UP001283361"/>
    </source>
</evidence>
<protein>
    <submittedName>
        <fullName evidence="1">Uncharacterized protein</fullName>
    </submittedName>
</protein>
<sequence length="115" mass="13107">MNVLMKSTFNNGHDTHSPYLHLVMDGFGDVLLSGWPMLIFVGGLDAQLTLNIQLRRLSLLEQRPTEMALLLFENDHPFLWCPWIEEIEGSPCIFCACQPKLPSFFFVLKSKKGPN</sequence>